<organism evidence="2 3">
    <name type="scientific">Morella rubra</name>
    <name type="common">Chinese bayberry</name>
    <dbReference type="NCBI Taxonomy" id="262757"/>
    <lineage>
        <taxon>Eukaryota</taxon>
        <taxon>Viridiplantae</taxon>
        <taxon>Streptophyta</taxon>
        <taxon>Embryophyta</taxon>
        <taxon>Tracheophyta</taxon>
        <taxon>Spermatophyta</taxon>
        <taxon>Magnoliopsida</taxon>
        <taxon>eudicotyledons</taxon>
        <taxon>Gunneridae</taxon>
        <taxon>Pentapetalae</taxon>
        <taxon>rosids</taxon>
        <taxon>fabids</taxon>
        <taxon>Fagales</taxon>
        <taxon>Myricaceae</taxon>
        <taxon>Morella</taxon>
    </lineage>
</organism>
<evidence type="ECO:0000313" key="3">
    <source>
        <dbReference type="Proteomes" id="UP000516437"/>
    </source>
</evidence>
<dbReference type="EMBL" id="RXIC02000021">
    <property type="protein sequence ID" value="KAB1219783.1"/>
    <property type="molecule type" value="Genomic_DNA"/>
</dbReference>
<dbReference type="AlphaFoldDB" id="A0A6A1W4E5"/>
<feature type="region of interest" description="Disordered" evidence="1">
    <location>
        <begin position="60"/>
        <end position="98"/>
    </location>
</feature>
<dbReference type="Proteomes" id="UP000516437">
    <property type="component" value="Chromosome 3"/>
</dbReference>
<sequence>MDRGQLLSVPSFFDGSNCAYWKVRMRAFLKSIDERVWTAMSLEWEKASIIVNEEKVVKEPQQWSSSERENAGWNRKHVSKTSFSDSDSESESNSIDHENADTDKVNFVAFKSSIISNEFVDFDNLDETIAEDINEVESLREGYQELYEESIKIKKESVLTLEKFDCIKKRER</sequence>
<proteinExistence type="predicted"/>
<evidence type="ECO:0008006" key="4">
    <source>
        <dbReference type="Google" id="ProtNLM"/>
    </source>
</evidence>
<dbReference type="OrthoDB" id="985731at2759"/>
<evidence type="ECO:0000313" key="2">
    <source>
        <dbReference type="EMBL" id="KAB1219783.1"/>
    </source>
</evidence>
<protein>
    <recommendedName>
        <fullName evidence="4">DUF4219 domain-containing protein</fullName>
    </recommendedName>
</protein>
<comment type="caution">
    <text evidence="2">The sequence shown here is derived from an EMBL/GenBank/DDBJ whole genome shotgun (WGS) entry which is preliminary data.</text>
</comment>
<gene>
    <name evidence="2" type="ORF">CJ030_MR3G005792</name>
</gene>
<keyword evidence="3" id="KW-1185">Reference proteome</keyword>
<accession>A0A6A1W4E5</accession>
<reference evidence="2 3" key="1">
    <citation type="journal article" date="2019" name="Plant Biotechnol. J.">
        <title>The red bayberry genome and genetic basis of sex determination.</title>
        <authorList>
            <person name="Jia H.M."/>
            <person name="Jia H.J."/>
            <person name="Cai Q.L."/>
            <person name="Wang Y."/>
            <person name="Zhao H.B."/>
            <person name="Yang W.F."/>
            <person name="Wang G.Y."/>
            <person name="Li Y.H."/>
            <person name="Zhan D.L."/>
            <person name="Shen Y.T."/>
            <person name="Niu Q.F."/>
            <person name="Chang L."/>
            <person name="Qiu J."/>
            <person name="Zhao L."/>
            <person name="Xie H.B."/>
            <person name="Fu W.Y."/>
            <person name="Jin J."/>
            <person name="Li X.W."/>
            <person name="Jiao Y."/>
            <person name="Zhou C.C."/>
            <person name="Tu T."/>
            <person name="Chai C.Y."/>
            <person name="Gao J.L."/>
            <person name="Fan L.J."/>
            <person name="van de Weg E."/>
            <person name="Wang J.Y."/>
            <person name="Gao Z.S."/>
        </authorList>
    </citation>
    <scope>NUCLEOTIDE SEQUENCE [LARGE SCALE GENOMIC DNA]</scope>
    <source>
        <tissue evidence="2">Leaves</tissue>
    </source>
</reference>
<evidence type="ECO:0000256" key="1">
    <source>
        <dbReference type="SAM" id="MobiDB-lite"/>
    </source>
</evidence>
<name>A0A6A1W4E5_9ROSI</name>